<feature type="region of interest" description="Disordered" evidence="1">
    <location>
        <begin position="37"/>
        <end position="59"/>
    </location>
</feature>
<accession>A0A504Z0U0</accession>
<protein>
    <submittedName>
        <fullName evidence="2">Uncharacterized protein</fullName>
    </submittedName>
</protein>
<sequence>MSRQSNFSSVKEKLDNALVCATPKRGPELLKNAHKGEFEEENSGYGPAFGSTTYSSTFRPPSRKICEQGFMLNNSFL</sequence>
<name>A0A504Z0U0_FASGI</name>
<organism evidence="2 3">
    <name type="scientific">Fasciola gigantica</name>
    <name type="common">Giant liver fluke</name>
    <dbReference type="NCBI Taxonomy" id="46835"/>
    <lineage>
        <taxon>Eukaryota</taxon>
        <taxon>Metazoa</taxon>
        <taxon>Spiralia</taxon>
        <taxon>Lophotrochozoa</taxon>
        <taxon>Platyhelminthes</taxon>
        <taxon>Trematoda</taxon>
        <taxon>Digenea</taxon>
        <taxon>Plagiorchiida</taxon>
        <taxon>Echinostomata</taxon>
        <taxon>Echinostomatoidea</taxon>
        <taxon>Fasciolidae</taxon>
        <taxon>Fasciola</taxon>
    </lineage>
</organism>
<evidence type="ECO:0000313" key="3">
    <source>
        <dbReference type="Proteomes" id="UP000316759"/>
    </source>
</evidence>
<keyword evidence="3" id="KW-1185">Reference proteome</keyword>
<dbReference type="EMBL" id="SUNJ01001994">
    <property type="protein sequence ID" value="TPP66346.1"/>
    <property type="molecule type" value="Genomic_DNA"/>
</dbReference>
<dbReference type="Proteomes" id="UP000316759">
    <property type="component" value="Unassembled WGS sequence"/>
</dbReference>
<evidence type="ECO:0000256" key="1">
    <source>
        <dbReference type="SAM" id="MobiDB-lite"/>
    </source>
</evidence>
<gene>
    <name evidence="2" type="ORF">FGIG_12685</name>
</gene>
<reference evidence="2 3" key="1">
    <citation type="submission" date="2019-04" db="EMBL/GenBank/DDBJ databases">
        <title>Annotation for the trematode Fasciola gigantica.</title>
        <authorList>
            <person name="Choi Y.-J."/>
        </authorList>
    </citation>
    <scope>NUCLEOTIDE SEQUENCE [LARGE SCALE GENOMIC DNA]</scope>
    <source>
        <strain evidence="2">Uganda_cow_1</strain>
    </source>
</reference>
<dbReference type="AlphaFoldDB" id="A0A504Z0U0"/>
<comment type="caution">
    <text evidence="2">The sequence shown here is derived from an EMBL/GenBank/DDBJ whole genome shotgun (WGS) entry which is preliminary data.</text>
</comment>
<evidence type="ECO:0000313" key="2">
    <source>
        <dbReference type="EMBL" id="TPP66346.1"/>
    </source>
</evidence>
<proteinExistence type="predicted"/>
<feature type="compositionally biased region" description="Polar residues" evidence="1">
    <location>
        <begin position="50"/>
        <end position="59"/>
    </location>
</feature>